<dbReference type="Proteomes" id="UP000077961">
    <property type="component" value="Unassembled WGS sequence"/>
</dbReference>
<dbReference type="GO" id="GO:0071555">
    <property type="term" value="P:cell wall organization"/>
    <property type="evidence" value="ECO:0007669"/>
    <property type="project" value="TreeGrafter"/>
</dbReference>
<dbReference type="GO" id="GO:0005886">
    <property type="term" value="C:plasma membrane"/>
    <property type="evidence" value="ECO:0007669"/>
    <property type="project" value="UniProtKB-SubCell"/>
</dbReference>
<dbReference type="EMBL" id="LXJZ01000199">
    <property type="protein sequence ID" value="OAJ54718.1"/>
    <property type="molecule type" value="Genomic_DNA"/>
</dbReference>
<dbReference type="EMBL" id="LXKA01000356">
    <property type="protein sequence ID" value="OAJ53700.1"/>
    <property type="molecule type" value="Genomic_DNA"/>
</dbReference>
<evidence type="ECO:0000256" key="2">
    <source>
        <dbReference type="ARBA" id="ARBA00022475"/>
    </source>
</evidence>
<accession>A0A1A9MZJ1</accession>
<feature type="binding site" evidence="7">
    <location>
        <position position="156"/>
    </location>
    <ligand>
        <name>Mg(2+)</name>
        <dbReference type="ChEBI" id="CHEBI:18420"/>
    </ligand>
</feature>
<dbReference type="CDD" id="cd06912">
    <property type="entry name" value="GT_MraY_like"/>
    <property type="match status" value="1"/>
</dbReference>
<keyword evidence="5 8" id="KW-1133">Transmembrane helix</keyword>
<feature type="transmembrane region" description="Helical" evidence="8">
    <location>
        <begin position="44"/>
        <end position="67"/>
    </location>
</feature>
<feature type="transmembrane region" description="Helical" evidence="8">
    <location>
        <begin position="6"/>
        <end position="23"/>
    </location>
</feature>
<evidence type="ECO:0000313" key="9">
    <source>
        <dbReference type="EMBL" id="OAJ53700.1"/>
    </source>
</evidence>
<comment type="caution">
    <text evidence="9">The sequence shown here is derived from an EMBL/GenBank/DDBJ whole genome shotgun (WGS) entry which is preliminary data.</text>
</comment>
<evidence type="ECO:0000256" key="5">
    <source>
        <dbReference type="ARBA" id="ARBA00022989"/>
    </source>
</evidence>
<feature type="transmembrane region" description="Helical" evidence="8">
    <location>
        <begin position="241"/>
        <end position="261"/>
    </location>
</feature>
<dbReference type="RefSeq" id="WP_064270706.1">
    <property type="nucleotide sequence ID" value="NZ_LXJZ01000199.1"/>
</dbReference>
<dbReference type="GO" id="GO:0044038">
    <property type="term" value="P:cell wall macromolecule biosynthetic process"/>
    <property type="evidence" value="ECO:0007669"/>
    <property type="project" value="TreeGrafter"/>
</dbReference>
<reference evidence="11 12" key="1">
    <citation type="submission" date="2016-04" db="EMBL/GenBank/DDBJ databases">
        <title>Reclassification of Paraburkholderia panaciterrae (Farh et al. 2015) Dobritsa &amp; Samadpour 2016 as a later homotypic synonym of Paraburkholderia ginsengiterrae (Farh et al. 2015) Dobritsa &amp; Samadpour 2016.</title>
        <authorList>
            <person name="Dobritsa A.P."/>
            <person name="Kutumbaka K."/>
            <person name="Samadpour M."/>
        </authorList>
    </citation>
    <scope>NUCLEOTIDE SEQUENCE [LARGE SCALE GENOMIC DNA]</scope>
    <source>
        <strain evidence="9 12">DCY85</strain>
        <strain evidence="10 11">DCY85-1</strain>
    </source>
</reference>
<evidence type="ECO:0000256" key="1">
    <source>
        <dbReference type="ARBA" id="ARBA00004651"/>
    </source>
</evidence>
<dbReference type="STRING" id="1462993.A6V36_35725"/>
<feature type="transmembrane region" description="Helical" evidence="8">
    <location>
        <begin position="128"/>
        <end position="149"/>
    </location>
</feature>
<dbReference type="PANTHER" id="PTHR22926">
    <property type="entry name" value="PHOSPHO-N-ACETYLMURAMOYL-PENTAPEPTIDE-TRANSFERASE"/>
    <property type="match status" value="1"/>
</dbReference>
<evidence type="ECO:0000313" key="11">
    <source>
        <dbReference type="Proteomes" id="UP000077961"/>
    </source>
</evidence>
<evidence type="ECO:0000256" key="3">
    <source>
        <dbReference type="ARBA" id="ARBA00022679"/>
    </source>
</evidence>
<keyword evidence="11" id="KW-1185">Reference proteome</keyword>
<evidence type="ECO:0000256" key="7">
    <source>
        <dbReference type="PIRSR" id="PIRSR600715-1"/>
    </source>
</evidence>
<dbReference type="GO" id="GO:0016780">
    <property type="term" value="F:phosphotransferase activity, for other substituted phosphate groups"/>
    <property type="evidence" value="ECO:0007669"/>
    <property type="project" value="InterPro"/>
</dbReference>
<feature type="transmembrane region" description="Helical" evidence="8">
    <location>
        <begin position="102"/>
        <end position="122"/>
    </location>
</feature>
<evidence type="ECO:0000256" key="4">
    <source>
        <dbReference type="ARBA" id="ARBA00022692"/>
    </source>
</evidence>
<dbReference type="Proteomes" id="UP000078116">
    <property type="component" value="Unassembled WGS sequence"/>
</dbReference>
<evidence type="ECO:0000256" key="8">
    <source>
        <dbReference type="SAM" id="Phobius"/>
    </source>
</evidence>
<evidence type="ECO:0000313" key="10">
    <source>
        <dbReference type="EMBL" id="OAJ54718.1"/>
    </source>
</evidence>
<name>A0A1A9MZJ1_9BURK</name>
<feature type="transmembrane region" description="Helical" evidence="8">
    <location>
        <begin position="161"/>
        <end position="181"/>
    </location>
</feature>
<dbReference type="AlphaFoldDB" id="A0A1A9MZJ1"/>
<evidence type="ECO:0000256" key="6">
    <source>
        <dbReference type="ARBA" id="ARBA00023136"/>
    </source>
</evidence>
<comment type="cofactor">
    <cofactor evidence="7">
        <name>Mg(2+)</name>
        <dbReference type="ChEBI" id="CHEBI:18420"/>
    </cofactor>
</comment>
<evidence type="ECO:0008006" key="13">
    <source>
        <dbReference type="Google" id="ProtNLM"/>
    </source>
</evidence>
<comment type="subcellular location">
    <subcellularLocation>
        <location evidence="1">Cell membrane</location>
        <topology evidence="1">Multi-pass membrane protein</topology>
    </subcellularLocation>
</comment>
<dbReference type="GO" id="GO:0009103">
    <property type="term" value="P:lipopolysaccharide biosynthetic process"/>
    <property type="evidence" value="ECO:0007669"/>
    <property type="project" value="TreeGrafter"/>
</dbReference>
<evidence type="ECO:0000313" key="12">
    <source>
        <dbReference type="Proteomes" id="UP000078116"/>
    </source>
</evidence>
<keyword evidence="7" id="KW-0460">Magnesium</keyword>
<protein>
    <recommendedName>
        <fullName evidence="13">Glycosyl transferase</fullName>
    </recommendedName>
</protein>
<feature type="transmembrane region" description="Helical" evidence="8">
    <location>
        <begin position="328"/>
        <end position="346"/>
    </location>
</feature>
<feature type="transmembrane region" description="Helical" evidence="8">
    <location>
        <begin position="73"/>
        <end position="90"/>
    </location>
</feature>
<dbReference type="PANTHER" id="PTHR22926:SF3">
    <property type="entry name" value="UNDECAPRENYL-PHOSPHATE ALPHA-N-ACETYLGLUCOSAMINYL 1-PHOSPHATE TRANSFERASE"/>
    <property type="match status" value="1"/>
</dbReference>
<feature type="transmembrane region" description="Helical" evidence="8">
    <location>
        <begin position="217"/>
        <end position="235"/>
    </location>
</feature>
<dbReference type="InterPro" id="IPR000715">
    <property type="entry name" value="Glycosyl_transferase_4"/>
</dbReference>
<keyword evidence="2" id="KW-1003">Cell membrane</keyword>
<dbReference type="GO" id="GO:0046872">
    <property type="term" value="F:metal ion binding"/>
    <property type="evidence" value="ECO:0007669"/>
    <property type="project" value="UniProtKB-KW"/>
</dbReference>
<feature type="transmembrane region" description="Helical" evidence="8">
    <location>
        <begin position="187"/>
        <end position="205"/>
    </location>
</feature>
<gene>
    <name evidence="10" type="ORF">A6V36_35725</name>
    <name evidence="9" type="ORF">A6V37_35320</name>
</gene>
<keyword evidence="4 8" id="KW-0812">Transmembrane</keyword>
<organism evidence="9 12">
    <name type="scientific">Paraburkholderia ginsengiterrae</name>
    <dbReference type="NCBI Taxonomy" id="1462993"/>
    <lineage>
        <taxon>Bacteria</taxon>
        <taxon>Pseudomonadati</taxon>
        <taxon>Pseudomonadota</taxon>
        <taxon>Betaproteobacteria</taxon>
        <taxon>Burkholderiales</taxon>
        <taxon>Burkholderiaceae</taxon>
        <taxon>Paraburkholderia</taxon>
    </lineage>
</organism>
<dbReference type="OrthoDB" id="9783652at2"/>
<proteinExistence type="predicted"/>
<keyword evidence="7" id="KW-0479">Metal-binding</keyword>
<feature type="binding site" evidence="7">
    <location>
        <position position="216"/>
    </location>
    <ligand>
        <name>Mg(2+)</name>
        <dbReference type="ChEBI" id="CHEBI:18420"/>
    </ligand>
</feature>
<feature type="transmembrane region" description="Helical" evidence="8">
    <location>
        <begin position="305"/>
        <end position="322"/>
    </location>
</feature>
<dbReference type="Pfam" id="PF00953">
    <property type="entry name" value="Glycos_transf_4"/>
    <property type="match status" value="1"/>
</dbReference>
<keyword evidence="6 8" id="KW-0472">Membrane</keyword>
<sequence>MTFLTLPMGLSFIFVLLILRYDRWHSRFSHDHDIGGVQKYHERAVPRIGGVAIVLAAISCVAVTTLLDDPVSHRLALFLLCSLPAALSGFAEDLTKRVSPRARLICALIGGMVASRLMHAVVPSVHVPLIDFLLSIGPFAFILSSFAIAGVTNAVNIIDGFNGLASGVSLLVLSSLALIAYLAGDHFVFVAALMVAGSVMGFFVWNFPRGAIFLGDGGAYFIGYAIAVLTLVLISENPTVSPWYGALVLIYPVFETLFTIFRRKFVQGTPVGKPDGLHLHTLVHRRITRSAQPRLGFSRNSLTSPYLWVLCLMSLVPASVFWDQDLPLVASLGLFLLLYVYVYSSLVKFRALFFFRGAKLARPRLRRRDA</sequence>
<keyword evidence="3" id="KW-0808">Transferase</keyword>